<feature type="transmembrane region" description="Helical" evidence="1">
    <location>
        <begin position="270"/>
        <end position="292"/>
    </location>
</feature>
<keyword evidence="1" id="KW-1133">Transmembrane helix</keyword>
<feature type="chain" id="PRO_5014773375" description="DUF8173 domain-containing protein" evidence="2">
    <location>
        <begin position="24"/>
        <end position="380"/>
    </location>
</feature>
<dbReference type="EMBL" id="PFEF01000010">
    <property type="protein sequence ID" value="PJE64079.1"/>
    <property type="molecule type" value="Genomic_DNA"/>
</dbReference>
<proteinExistence type="predicted"/>
<evidence type="ECO:0000256" key="2">
    <source>
        <dbReference type="SAM" id="SignalP"/>
    </source>
</evidence>
<evidence type="ECO:0000313" key="4">
    <source>
        <dbReference type="EMBL" id="PJE64079.1"/>
    </source>
</evidence>
<reference evidence="5" key="1">
    <citation type="submission" date="2017-09" db="EMBL/GenBank/DDBJ databases">
        <title>Depth-based differentiation of microbial function through sediment-hosted aquifers and enrichment of novel symbionts in the deep terrestrial subsurface.</title>
        <authorList>
            <person name="Probst A.J."/>
            <person name="Ladd B."/>
            <person name="Jarett J.K."/>
            <person name="Geller-Mcgrath D.E."/>
            <person name="Sieber C.M.K."/>
            <person name="Emerson J.B."/>
            <person name="Anantharaman K."/>
            <person name="Thomas B.C."/>
            <person name="Malmstrom R."/>
            <person name="Stieglmeier M."/>
            <person name="Klingl A."/>
            <person name="Woyke T."/>
            <person name="Ryan C.M."/>
            <person name="Banfield J.F."/>
        </authorList>
    </citation>
    <scope>NUCLEOTIDE SEQUENCE [LARGE SCALE GENOMIC DNA]</scope>
</reference>
<dbReference type="Proteomes" id="UP000229098">
    <property type="component" value="Unassembled WGS sequence"/>
</dbReference>
<feature type="domain" description="DUF8173" evidence="3">
    <location>
        <begin position="227"/>
        <end position="374"/>
    </location>
</feature>
<feature type="transmembrane region" description="Helical" evidence="1">
    <location>
        <begin position="298"/>
        <end position="320"/>
    </location>
</feature>
<gene>
    <name evidence="4" type="ORF">COU90_04385</name>
</gene>
<evidence type="ECO:0000259" key="3">
    <source>
        <dbReference type="Pfam" id="PF26514"/>
    </source>
</evidence>
<name>A0A2M8KW04_9BACT</name>
<organism evidence="4 5">
    <name type="scientific">Candidatus Ryanbacteria bacterium CG10_big_fil_rev_8_21_14_0_10_43_42</name>
    <dbReference type="NCBI Taxonomy" id="1974864"/>
    <lineage>
        <taxon>Bacteria</taxon>
        <taxon>Candidatus Ryaniibacteriota</taxon>
    </lineage>
</organism>
<feature type="signal peptide" evidence="2">
    <location>
        <begin position="1"/>
        <end position="23"/>
    </location>
</feature>
<keyword evidence="2" id="KW-0732">Signal</keyword>
<feature type="transmembrane region" description="Helical" evidence="1">
    <location>
        <begin position="221"/>
        <end position="249"/>
    </location>
</feature>
<feature type="transmembrane region" description="Helical" evidence="1">
    <location>
        <begin position="341"/>
        <end position="364"/>
    </location>
</feature>
<evidence type="ECO:0000313" key="5">
    <source>
        <dbReference type="Proteomes" id="UP000229098"/>
    </source>
</evidence>
<protein>
    <recommendedName>
        <fullName evidence="3">DUF8173 domain-containing protein</fullName>
    </recommendedName>
</protein>
<comment type="caution">
    <text evidence="4">The sequence shown here is derived from an EMBL/GenBank/DDBJ whole genome shotgun (WGS) entry which is preliminary data.</text>
</comment>
<accession>A0A2M8KW04</accession>
<keyword evidence="1" id="KW-0472">Membrane</keyword>
<evidence type="ECO:0000256" key="1">
    <source>
        <dbReference type="SAM" id="Phobius"/>
    </source>
</evidence>
<dbReference type="InterPro" id="IPR058486">
    <property type="entry name" value="DUF8173"/>
</dbReference>
<sequence>MIQRISTFLFAVVIAFFPFASMAADLRMGEQVSIKKGDNIRDVYIAGGDVSSSGDIGGDFLAAGGNISLVGNVSDDAAVVGGSLTLTGFIGDDLRVVGGDVFIGGTVMDDVAAVGGQIHIVSGAEIGGDVVAAGGRVVVEGTVGGDVRIVAGEVRIDDVILGNVDIKADKVTLGSSAIIQGNFTYTAREEAVIENGAVVAGEVVFTERMHSPVKTKEPKAFLAGLFGVFFAIRFIMFLVAALVLGLLFTKFSEKAVKIAMNETGKEFMRGLVVLIVVPIASFLLLVSLVGTVLGGMGFLGFLFLVGLAKIYASIIFGAWLQKKIMKTNTYEVQWKSIVGGVFALTVITMIPVVGWIFGFLMLLLSLGTLSRLMYERIVNA</sequence>
<dbReference type="Pfam" id="PF26514">
    <property type="entry name" value="DUF8173"/>
    <property type="match status" value="1"/>
</dbReference>
<dbReference type="AlphaFoldDB" id="A0A2M8KW04"/>
<keyword evidence="1" id="KW-0812">Transmembrane</keyword>